<dbReference type="PANTHER" id="PTHR31527:SF0">
    <property type="entry name" value="RE64534P"/>
    <property type="match status" value="1"/>
</dbReference>
<evidence type="ECO:0000259" key="1">
    <source>
        <dbReference type="Pfam" id="PF09347"/>
    </source>
</evidence>
<proteinExistence type="predicted"/>
<keyword evidence="3" id="KW-1185">Reference proteome</keyword>
<dbReference type="AlphaFoldDB" id="A0A8J3E3Y6"/>
<feature type="domain" description="DUF1989" evidence="1">
    <location>
        <begin position="8"/>
        <end position="172"/>
    </location>
</feature>
<comment type="caution">
    <text evidence="2">The sequence shown here is derived from an EMBL/GenBank/DDBJ whole genome shotgun (WGS) entry which is preliminary data.</text>
</comment>
<dbReference type="PANTHER" id="PTHR31527">
    <property type="entry name" value="RE64534P"/>
    <property type="match status" value="1"/>
</dbReference>
<dbReference type="RefSeq" id="WP_189050171.1">
    <property type="nucleotide sequence ID" value="NZ_BMJQ01000013.1"/>
</dbReference>
<dbReference type="Proteomes" id="UP000646365">
    <property type="component" value="Unassembled WGS sequence"/>
</dbReference>
<sequence>MSDPALVTIPARRGKAARVKQGQIVKVINTHGDQVVDTWAFNADDLNEFMSMEHTRPHIMKIMPAVGDAMLTNKRRPILTFIEDTSGGVHDTIISACDRYRYKFLGVEGYHDNCTDNLQAAMGELGLAAPETPCPLNLFMNIPVHADGSLSFEPPVSTAGSYVALRAEMDLVIAFSACPQDILPINGVGHLPTEAHFSVD</sequence>
<gene>
    <name evidence="2" type="ORF">GCM10011611_45900</name>
</gene>
<reference evidence="2" key="2">
    <citation type="submission" date="2020-09" db="EMBL/GenBank/DDBJ databases">
        <authorList>
            <person name="Sun Q."/>
            <person name="Zhou Y."/>
        </authorList>
    </citation>
    <scope>NUCLEOTIDE SEQUENCE</scope>
    <source>
        <strain evidence="2">CGMCC 1.15725</strain>
    </source>
</reference>
<accession>A0A8J3E3Y6</accession>
<evidence type="ECO:0000313" key="2">
    <source>
        <dbReference type="EMBL" id="GGF34496.1"/>
    </source>
</evidence>
<name>A0A8J3E3Y6_9PROT</name>
<reference evidence="2" key="1">
    <citation type="journal article" date="2014" name="Int. J. Syst. Evol. Microbiol.">
        <title>Complete genome sequence of Corynebacterium casei LMG S-19264T (=DSM 44701T), isolated from a smear-ripened cheese.</title>
        <authorList>
            <consortium name="US DOE Joint Genome Institute (JGI-PGF)"/>
            <person name="Walter F."/>
            <person name="Albersmeier A."/>
            <person name="Kalinowski J."/>
            <person name="Ruckert C."/>
        </authorList>
    </citation>
    <scope>NUCLEOTIDE SEQUENCE</scope>
    <source>
        <strain evidence="2">CGMCC 1.15725</strain>
    </source>
</reference>
<dbReference type="InterPro" id="IPR018959">
    <property type="entry name" value="DUF1989"/>
</dbReference>
<organism evidence="2 3">
    <name type="scientific">Aliidongia dinghuensis</name>
    <dbReference type="NCBI Taxonomy" id="1867774"/>
    <lineage>
        <taxon>Bacteria</taxon>
        <taxon>Pseudomonadati</taxon>
        <taxon>Pseudomonadota</taxon>
        <taxon>Alphaproteobacteria</taxon>
        <taxon>Rhodospirillales</taxon>
        <taxon>Dongiaceae</taxon>
        <taxon>Aliidongia</taxon>
    </lineage>
</organism>
<evidence type="ECO:0000313" key="3">
    <source>
        <dbReference type="Proteomes" id="UP000646365"/>
    </source>
</evidence>
<dbReference type="EMBL" id="BMJQ01000013">
    <property type="protein sequence ID" value="GGF34496.1"/>
    <property type="molecule type" value="Genomic_DNA"/>
</dbReference>
<protein>
    <recommendedName>
        <fullName evidence="1">DUF1989 domain-containing protein</fullName>
    </recommendedName>
</protein>
<dbReference type="Pfam" id="PF09347">
    <property type="entry name" value="DUF1989"/>
    <property type="match status" value="1"/>
</dbReference>